<reference evidence="2" key="1">
    <citation type="submission" date="2022-01" db="EMBL/GenBank/DDBJ databases">
        <title>Genome sequence and assembly of Parabukholderia sp. RG36.</title>
        <authorList>
            <person name="Chhetri G."/>
        </authorList>
    </citation>
    <scope>NUCLEOTIDE SEQUENCE</scope>
    <source>
        <strain evidence="2">RG36</strain>
    </source>
</reference>
<comment type="caution">
    <text evidence="2">The sequence shown here is derived from an EMBL/GenBank/DDBJ whole genome shotgun (WGS) entry which is preliminary data.</text>
</comment>
<feature type="domain" description="Phasin" evidence="1">
    <location>
        <begin position="6"/>
        <end position="102"/>
    </location>
</feature>
<name>A0A9X1UJH2_9BURK</name>
<keyword evidence="3" id="KW-1185">Reference proteome</keyword>
<evidence type="ECO:0000259" key="1">
    <source>
        <dbReference type="Pfam" id="PF09361"/>
    </source>
</evidence>
<dbReference type="Pfam" id="PF09361">
    <property type="entry name" value="Phasin_2"/>
    <property type="match status" value="1"/>
</dbReference>
<dbReference type="AlphaFoldDB" id="A0A9X1UJH2"/>
<dbReference type="InterPro" id="IPR010127">
    <property type="entry name" value="Phasin_subfam-1"/>
</dbReference>
<evidence type="ECO:0000313" key="2">
    <source>
        <dbReference type="EMBL" id="MCG5076672.1"/>
    </source>
</evidence>
<evidence type="ECO:0000313" key="3">
    <source>
        <dbReference type="Proteomes" id="UP001139308"/>
    </source>
</evidence>
<proteinExistence type="predicted"/>
<dbReference type="RefSeq" id="WP_238466581.1">
    <property type="nucleotide sequence ID" value="NZ_JAKLJA010000026.1"/>
</dbReference>
<dbReference type="EMBL" id="JAKLJA010000026">
    <property type="protein sequence ID" value="MCG5076672.1"/>
    <property type="molecule type" value="Genomic_DNA"/>
</dbReference>
<sequence>MMLTQQQIAAIHRANLDNLFRMTSGIVEGVDKLAALNIQVGRSGLADLRNVTLQAIAVRESQEWFALHGSLIASATEKMQAWSQQVFDVVAATQAELGRYARAGWDAQVSQARTLAGDVAKDAPSGNGAATAAVDQAINATSALVETFQKSGEQSIAFTRSNFEAAAALASNATKRATGQHDRTAKR</sequence>
<protein>
    <submittedName>
        <fullName evidence="2">Phasin family protein</fullName>
    </submittedName>
</protein>
<dbReference type="Proteomes" id="UP001139308">
    <property type="component" value="Unassembled WGS sequence"/>
</dbReference>
<dbReference type="NCBIfam" id="TIGR01841">
    <property type="entry name" value="phasin"/>
    <property type="match status" value="1"/>
</dbReference>
<gene>
    <name evidence="2" type="ORF">L5014_25515</name>
</gene>
<accession>A0A9X1UJH2</accession>
<organism evidence="2 3">
    <name type="scientific">Paraburkholderia tagetis</name>
    <dbReference type="NCBI Taxonomy" id="2913261"/>
    <lineage>
        <taxon>Bacteria</taxon>
        <taxon>Pseudomonadati</taxon>
        <taxon>Pseudomonadota</taxon>
        <taxon>Betaproteobacteria</taxon>
        <taxon>Burkholderiales</taxon>
        <taxon>Burkholderiaceae</taxon>
        <taxon>Paraburkholderia</taxon>
    </lineage>
</organism>
<dbReference type="InterPro" id="IPR018968">
    <property type="entry name" value="Phasin"/>
</dbReference>